<evidence type="ECO:0000313" key="3">
    <source>
        <dbReference type="EMBL" id="CAH1603993.1"/>
    </source>
</evidence>
<dbReference type="RefSeq" id="WP_409588157.1">
    <property type="nucleotide sequence ID" value="NZ_CAKMTZ010000002.1"/>
</dbReference>
<evidence type="ECO:0000256" key="1">
    <source>
        <dbReference type="SAM" id="Coils"/>
    </source>
</evidence>
<dbReference type="Proteomes" id="UP001295462">
    <property type="component" value="Unassembled WGS sequence"/>
</dbReference>
<protein>
    <submittedName>
        <fullName evidence="3">Uncharacterized protein</fullName>
    </submittedName>
</protein>
<keyword evidence="1" id="KW-0175">Coiled coil</keyword>
<comment type="caution">
    <text evidence="3">The sequence shown here is derived from an EMBL/GenBank/DDBJ whole genome shotgun (WGS) entry which is preliminary data.</text>
</comment>
<sequence length="145" mass="16855">MDLAERLRKQQEDKASQHSKINIEEKLSRLGKDLPLQTNGEEKPNKKKLKIDPLKSKAKIHSKKYRRKNLNNVPVKLFDMFEKYTKATEEINELIPDDAVLLDSDNFEQLIIAATEKHLKKLLRERKQLLESLKSSSTDTQSSDK</sequence>
<feature type="region of interest" description="Disordered" evidence="2">
    <location>
        <begin position="1"/>
        <end position="54"/>
    </location>
</feature>
<evidence type="ECO:0000256" key="2">
    <source>
        <dbReference type="SAM" id="MobiDB-lite"/>
    </source>
</evidence>
<dbReference type="AlphaFoldDB" id="A0AAU9R1U7"/>
<reference evidence="3" key="1">
    <citation type="submission" date="2022-01" db="EMBL/GenBank/DDBJ databases">
        <authorList>
            <person name="Lagorce A."/>
        </authorList>
    </citation>
    <scope>NUCLEOTIDE SEQUENCE</scope>
    <source>
        <strain evidence="3">Th15_F1_A12</strain>
    </source>
</reference>
<feature type="compositionally biased region" description="Basic and acidic residues" evidence="2">
    <location>
        <begin position="40"/>
        <end position="54"/>
    </location>
</feature>
<feature type="compositionally biased region" description="Basic and acidic residues" evidence="2">
    <location>
        <begin position="1"/>
        <end position="32"/>
    </location>
</feature>
<accession>A0AAU9R1U7</accession>
<evidence type="ECO:0000313" key="4">
    <source>
        <dbReference type="Proteomes" id="UP001295462"/>
    </source>
</evidence>
<proteinExistence type="predicted"/>
<gene>
    <name evidence="3" type="ORF">THF1A12_90097</name>
</gene>
<feature type="coiled-coil region" evidence="1">
    <location>
        <begin position="112"/>
        <end position="139"/>
    </location>
</feature>
<organism evidence="3 4">
    <name type="scientific">Vibrio jasicida</name>
    <dbReference type="NCBI Taxonomy" id="766224"/>
    <lineage>
        <taxon>Bacteria</taxon>
        <taxon>Pseudomonadati</taxon>
        <taxon>Pseudomonadota</taxon>
        <taxon>Gammaproteobacteria</taxon>
        <taxon>Vibrionales</taxon>
        <taxon>Vibrionaceae</taxon>
        <taxon>Vibrio</taxon>
    </lineage>
</organism>
<dbReference type="EMBL" id="CAKMUD010000149">
    <property type="protein sequence ID" value="CAH1603993.1"/>
    <property type="molecule type" value="Genomic_DNA"/>
</dbReference>
<name>A0AAU9R1U7_9VIBR</name>